<dbReference type="AlphaFoldDB" id="A0AAV7UGC4"/>
<proteinExistence type="predicted"/>
<reference evidence="1" key="1">
    <citation type="journal article" date="2022" name="bioRxiv">
        <title>Sequencing and chromosome-scale assembly of the giantPleurodeles waltlgenome.</title>
        <authorList>
            <person name="Brown T."/>
            <person name="Elewa A."/>
            <person name="Iarovenko S."/>
            <person name="Subramanian E."/>
            <person name="Araus A.J."/>
            <person name="Petzold A."/>
            <person name="Susuki M."/>
            <person name="Suzuki K.-i.T."/>
            <person name="Hayashi T."/>
            <person name="Toyoda A."/>
            <person name="Oliveira C."/>
            <person name="Osipova E."/>
            <person name="Leigh N.D."/>
            <person name="Simon A."/>
            <person name="Yun M.H."/>
        </authorList>
    </citation>
    <scope>NUCLEOTIDE SEQUENCE</scope>
    <source>
        <strain evidence="1">20211129_DDA</strain>
        <tissue evidence="1">Liver</tissue>
    </source>
</reference>
<comment type="caution">
    <text evidence="1">The sequence shown here is derived from an EMBL/GenBank/DDBJ whole genome shotgun (WGS) entry which is preliminary data.</text>
</comment>
<evidence type="ECO:0000313" key="2">
    <source>
        <dbReference type="Proteomes" id="UP001066276"/>
    </source>
</evidence>
<evidence type="ECO:0000313" key="1">
    <source>
        <dbReference type="EMBL" id="KAJ1188060.1"/>
    </source>
</evidence>
<protein>
    <submittedName>
        <fullName evidence="1">Uncharacterized protein</fullName>
    </submittedName>
</protein>
<organism evidence="1 2">
    <name type="scientific">Pleurodeles waltl</name>
    <name type="common">Iberian ribbed newt</name>
    <dbReference type="NCBI Taxonomy" id="8319"/>
    <lineage>
        <taxon>Eukaryota</taxon>
        <taxon>Metazoa</taxon>
        <taxon>Chordata</taxon>
        <taxon>Craniata</taxon>
        <taxon>Vertebrata</taxon>
        <taxon>Euteleostomi</taxon>
        <taxon>Amphibia</taxon>
        <taxon>Batrachia</taxon>
        <taxon>Caudata</taxon>
        <taxon>Salamandroidea</taxon>
        <taxon>Salamandridae</taxon>
        <taxon>Pleurodelinae</taxon>
        <taxon>Pleurodeles</taxon>
    </lineage>
</organism>
<name>A0AAV7UGC4_PLEWA</name>
<sequence length="113" mass="12510">MTRGFHWPPASSDVTSDESGISTIHRTLVNLNVTVETAAPARLRPPCSWGVIPEALIQAGRFWTCDGDLCARAQLEAIADVASLLTVNSRVSVLLVWLIWMHYMIVRLCSFDL</sequence>
<keyword evidence="2" id="KW-1185">Reference proteome</keyword>
<gene>
    <name evidence="1" type="ORF">NDU88_004825</name>
</gene>
<accession>A0AAV7UGC4</accession>
<dbReference type="Proteomes" id="UP001066276">
    <property type="component" value="Chromosome 3_1"/>
</dbReference>
<dbReference type="EMBL" id="JANPWB010000005">
    <property type="protein sequence ID" value="KAJ1188060.1"/>
    <property type="molecule type" value="Genomic_DNA"/>
</dbReference>